<feature type="region of interest" description="Disordered" evidence="1">
    <location>
        <begin position="145"/>
        <end position="202"/>
    </location>
</feature>
<feature type="compositionally biased region" description="Polar residues" evidence="1">
    <location>
        <begin position="53"/>
        <end position="62"/>
    </location>
</feature>
<keyword evidence="3" id="KW-1185">Reference proteome</keyword>
<name>A0A0D3B9U6_BRAOL</name>
<accession>A0A0D3B9U6</accession>
<feature type="compositionally biased region" description="Polar residues" evidence="1">
    <location>
        <begin position="13"/>
        <end position="22"/>
    </location>
</feature>
<proteinExistence type="predicted"/>
<evidence type="ECO:0000313" key="3">
    <source>
        <dbReference type="Proteomes" id="UP000032141"/>
    </source>
</evidence>
<reference evidence="2 3" key="1">
    <citation type="journal article" date="2014" name="Genome Biol.">
        <title>Transcriptome and methylome profiling reveals relics of genome dominance in the mesopolyploid Brassica oleracea.</title>
        <authorList>
            <person name="Parkin I.A."/>
            <person name="Koh C."/>
            <person name="Tang H."/>
            <person name="Robinson S.J."/>
            <person name="Kagale S."/>
            <person name="Clarke W.E."/>
            <person name="Town C.D."/>
            <person name="Nixon J."/>
            <person name="Krishnakumar V."/>
            <person name="Bidwell S.L."/>
            <person name="Denoeud F."/>
            <person name="Belcram H."/>
            <person name="Links M.G."/>
            <person name="Just J."/>
            <person name="Clarke C."/>
            <person name="Bender T."/>
            <person name="Huebert T."/>
            <person name="Mason A.S."/>
            <person name="Pires J.C."/>
            <person name="Barker G."/>
            <person name="Moore J."/>
            <person name="Walley P.G."/>
            <person name="Manoli S."/>
            <person name="Batley J."/>
            <person name="Edwards D."/>
            <person name="Nelson M.N."/>
            <person name="Wang X."/>
            <person name="Paterson A.H."/>
            <person name="King G."/>
            <person name="Bancroft I."/>
            <person name="Chalhoub B."/>
            <person name="Sharpe A.G."/>
        </authorList>
    </citation>
    <scope>NUCLEOTIDE SEQUENCE</scope>
    <source>
        <strain evidence="2 3">cv. TO1000</strain>
    </source>
</reference>
<evidence type="ECO:0000313" key="2">
    <source>
        <dbReference type="EnsemblPlants" id="Bo3g060090.1"/>
    </source>
</evidence>
<reference evidence="2" key="2">
    <citation type="submission" date="2015-03" db="UniProtKB">
        <authorList>
            <consortium name="EnsemblPlants"/>
        </authorList>
    </citation>
    <scope>IDENTIFICATION</scope>
</reference>
<dbReference type="AlphaFoldDB" id="A0A0D3B9U6"/>
<protein>
    <submittedName>
        <fullName evidence="2">Uncharacterized protein</fullName>
    </submittedName>
</protein>
<sequence>MGEALQQRHPDSQRLSQGNASVHSRLGDRVWVEKGSSQVSHTPPPRPPRETMHGSQKVNSSLERCPVTERISLPVARNILPDGAAINNQVELVSQDRVPALQRLTPPTNERIPLLLHGAANSESGRLQEVDVQYLEESFPIHILSGSGEPSSSRIPAKERLTVPHESPIRSLSGDRRHVAAGIMTNPPEVEEQPLLELQPRT</sequence>
<dbReference type="HOGENOM" id="CLU_1356344_0_0_1"/>
<feature type="compositionally biased region" description="Basic and acidic residues" evidence="1">
    <location>
        <begin position="1"/>
        <end position="12"/>
    </location>
</feature>
<dbReference type="Proteomes" id="UP000032141">
    <property type="component" value="Chromosome C3"/>
</dbReference>
<dbReference type="Gramene" id="Bo3g060090.1">
    <property type="protein sequence ID" value="Bo3g060090.1"/>
    <property type="gene ID" value="Bo3g060090"/>
</dbReference>
<dbReference type="EnsemblPlants" id="Bo3g060090.1">
    <property type="protein sequence ID" value="Bo3g060090.1"/>
    <property type="gene ID" value="Bo3g060090"/>
</dbReference>
<organism evidence="2 3">
    <name type="scientific">Brassica oleracea var. oleracea</name>
    <dbReference type="NCBI Taxonomy" id="109376"/>
    <lineage>
        <taxon>Eukaryota</taxon>
        <taxon>Viridiplantae</taxon>
        <taxon>Streptophyta</taxon>
        <taxon>Embryophyta</taxon>
        <taxon>Tracheophyta</taxon>
        <taxon>Spermatophyta</taxon>
        <taxon>Magnoliopsida</taxon>
        <taxon>eudicotyledons</taxon>
        <taxon>Gunneridae</taxon>
        <taxon>Pentapetalae</taxon>
        <taxon>rosids</taxon>
        <taxon>malvids</taxon>
        <taxon>Brassicales</taxon>
        <taxon>Brassicaceae</taxon>
        <taxon>Brassiceae</taxon>
        <taxon>Brassica</taxon>
    </lineage>
</organism>
<feature type="region of interest" description="Disordered" evidence="1">
    <location>
        <begin position="1"/>
        <end position="65"/>
    </location>
</feature>
<evidence type="ECO:0000256" key="1">
    <source>
        <dbReference type="SAM" id="MobiDB-lite"/>
    </source>
</evidence>